<evidence type="ECO:0000313" key="1">
    <source>
        <dbReference type="EMBL" id="RRT62433.1"/>
    </source>
</evidence>
<evidence type="ECO:0000313" key="2">
    <source>
        <dbReference type="Proteomes" id="UP000287651"/>
    </source>
</evidence>
<dbReference type="EMBL" id="AMZH03006988">
    <property type="protein sequence ID" value="RRT62433.1"/>
    <property type="molecule type" value="Genomic_DNA"/>
</dbReference>
<reference evidence="1 2" key="1">
    <citation type="journal article" date="2014" name="Agronomy (Basel)">
        <title>A Draft Genome Sequence for Ensete ventricosum, the Drought-Tolerant Tree Against Hunger.</title>
        <authorList>
            <person name="Harrison J."/>
            <person name="Moore K.A."/>
            <person name="Paszkiewicz K."/>
            <person name="Jones T."/>
            <person name="Grant M."/>
            <person name="Ambacheew D."/>
            <person name="Muzemil S."/>
            <person name="Studholme D.J."/>
        </authorList>
    </citation>
    <scope>NUCLEOTIDE SEQUENCE [LARGE SCALE GENOMIC DNA]</scope>
</reference>
<proteinExistence type="predicted"/>
<comment type="caution">
    <text evidence="1">The sequence shown here is derived from an EMBL/GenBank/DDBJ whole genome shotgun (WGS) entry which is preliminary data.</text>
</comment>
<accession>A0A426ZEP4</accession>
<gene>
    <name evidence="1" type="ORF">B296_00000482</name>
</gene>
<organism evidence="1 2">
    <name type="scientific">Ensete ventricosum</name>
    <name type="common">Abyssinian banana</name>
    <name type="synonym">Musa ensete</name>
    <dbReference type="NCBI Taxonomy" id="4639"/>
    <lineage>
        <taxon>Eukaryota</taxon>
        <taxon>Viridiplantae</taxon>
        <taxon>Streptophyta</taxon>
        <taxon>Embryophyta</taxon>
        <taxon>Tracheophyta</taxon>
        <taxon>Spermatophyta</taxon>
        <taxon>Magnoliopsida</taxon>
        <taxon>Liliopsida</taxon>
        <taxon>Zingiberales</taxon>
        <taxon>Musaceae</taxon>
        <taxon>Ensete</taxon>
    </lineage>
</organism>
<protein>
    <submittedName>
        <fullName evidence="1">Uncharacterized protein</fullName>
    </submittedName>
</protein>
<name>A0A426ZEP4_ENSVE</name>
<dbReference type="Proteomes" id="UP000287651">
    <property type="component" value="Unassembled WGS sequence"/>
</dbReference>
<sequence>MIPLLPLQEFMPLTSVHGKLCVFAPCSIFYVDSIHAVWIFHQVPPKSLHFSIYIELIVASYPPFHGSALY</sequence>
<dbReference type="AlphaFoldDB" id="A0A426ZEP4"/>